<dbReference type="AlphaFoldDB" id="A0A6J8AKW9"/>
<dbReference type="GO" id="GO:0004523">
    <property type="term" value="F:RNA-DNA hybrid ribonuclease activity"/>
    <property type="evidence" value="ECO:0007669"/>
    <property type="project" value="InterPro"/>
</dbReference>
<gene>
    <name evidence="3" type="ORF">MCOR_8911</name>
</gene>
<evidence type="ECO:0000256" key="1">
    <source>
        <dbReference type="ARBA" id="ARBA00023172"/>
    </source>
</evidence>
<dbReference type="GO" id="GO:0015074">
    <property type="term" value="P:DNA integration"/>
    <property type="evidence" value="ECO:0007669"/>
    <property type="project" value="InterPro"/>
</dbReference>
<dbReference type="SUPFAM" id="SSF56672">
    <property type="entry name" value="DNA/RNA polymerases"/>
    <property type="match status" value="1"/>
</dbReference>
<evidence type="ECO:0000313" key="3">
    <source>
        <dbReference type="EMBL" id="CAC5369877.1"/>
    </source>
</evidence>
<proteinExistence type="predicted"/>
<dbReference type="GO" id="GO:0003677">
    <property type="term" value="F:DNA binding"/>
    <property type="evidence" value="ECO:0007669"/>
    <property type="project" value="InterPro"/>
</dbReference>
<keyword evidence="1" id="KW-0233">DNA recombination</keyword>
<dbReference type="InterPro" id="IPR013762">
    <property type="entry name" value="Integrase-like_cat_sf"/>
</dbReference>
<dbReference type="Gene3D" id="3.30.420.10">
    <property type="entry name" value="Ribonuclease H-like superfamily/Ribonuclease H"/>
    <property type="match status" value="1"/>
</dbReference>
<reference evidence="3 4" key="1">
    <citation type="submission" date="2020-06" db="EMBL/GenBank/DDBJ databases">
        <authorList>
            <person name="Li R."/>
            <person name="Bekaert M."/>
        </authorList>
    </citation>
    <scope>NUCLEOTIDE SEQUENCE [LARGE SCALE GENOMIC DNA]</scope>
    <source>
        <strain evidence="4">wild</strain>
    </source>
</reference>
<dbReference type="InterPro" id="IPR043128">
    <property type="entry name" value="Rev_trsase/Diguanyl_cyclase"/>
</dbReference>
<keyword evidence="4" id="KW-1185">Reference proteome</keyword>
<dbReference type="OrthoDB" id="6143401at2759"/>
<dbReference type="SUPFAM" id="SSF56349">
    <property type="entry name" value="DNA breaking-rejoining enzymes"/>
    <property type="match status" value="1"/>
</dbReference>
<dbReference type="Pfam" id="PF00078">
    <property type="entry name" value="RVT_1"/>
    <property type="match status" value="1"/>
</dbReference>
<organism evidence="3 4">
    <name type="scientific">Mytilus coruscus</name>
    <name type="common">Sea mussel</name>
    <dbReference type="NCBI Taxonomy" id="42192"/>
    <lineage>
        <taxon>Eukaryota</taxon>
        <taxon>Metazoa</taxon>
        <taxon>Spiralia</taxon>
        <taxon>Lophotrochozoa</taxon>
        <taxon>Mollusca</taxon>
        <taxon>Bivalvia</taxon>
        <taxon>Autobranchia</taxon>
        <taxon>Pteriomorphia</taxon>
        <taxon>Mytilida</taxon>
        <taxon>Mytiloidea</taxon>
        <taxon>Mytilidae</taxon>
        <taxon>Mytilinae</taxon>
        <taxon>Mytilus</taxon>
    </lineage>
</organism>
<sequence>MEKFLPEKFQEISNYLSAVSLQVGARLLHYHSQWVQITQDKLVLQIVKNGLILDFVSLPAFTGVKETVVPRVGAKRSSILEEVNSLLEKHAIEPVLKSAENQGYYSTIFMVPKRQGGLRPILNLKPLNQFVIPHHFKMETLRSILKSLKIGDWAVKLDLQDAYFHIPIHKHYRKFLRFSILGKKYQYRALPFGLRSAPRIFTKVMAVVGAFLRKQMIHIFMYLDDWMLKNSSKVRLTKQLQYTQELLKNLGLIINVKKSCLVPTQEYLGAVIHLKEGLVFPSLERFKNISQMIQIFLNSQTVEARVMLRLLGLMASCIDLVPWARLHMRPLQLYLLAWWRPALHSLNHLIPLYQPLQEHLFWWLNRRNFFKGVLLEQESAQVTLVTDASQSGWGAHINNYQIAGVWPPQYKVKHINWLELKAVQLALQTFLIKVQFKSVLVRTDNATVVSYLNKQGGTRSPDLCYLAWDLLKWCINHNVKIQAVHIPGKKNIIADALSRGRMTIRLTEWALNMTIVNLLFLQLGTPVIDLFCDFNEQEAASVLLSLAGRNSSVNRCTVDEMDRSICLCLPPPIILNRVLQKIQKEDCVILLIAPMWPRQSCWCQERSINPSTSTVPEIAEFLMFLHTVKNCKPSTLAGYKSAIALIHSSKDRTSINMDLRNLIKGLYNINPPIRQLAPNWDLSLVLLVLTKTPFEPLEEAELKYLTLKTVFLMALASAARVSELHSFTINDKHFRKEQRGIRLLPNMQFLAKTQTLNKPWEPVFIPKFENYATDPNDLLLCPFNHHVETSKNSIARWIVDTVKYAYDHANTDTLQFVRAHDTRKLSTSWALFNGLSSQEILKAAHWSNETTFTSYYLKDVPDLESRFAKAAILHTANRKQKKY</sequence>
<dbReference type="EMBL" id="CACVKT020001624">
    <property type="protein sequence ID" value="CAC5369877.1"/>
    <property type="molecule type" value="Genomic_DNA"/>
</dbReference>
<dbReference type="GO" id="GO:0006310">
    <property type="term" value="P:DNA recombination"/>
    <property type="evidence" value="ECO:0007669"/>
    <property type="project" value="UniProtKB-KW"/>
</dbReference>
<evidence type="ECO:0000259" key="2">
    <source>
        <dbReference type="PROSITE" id="PS50878"/>
    </source>
</evidence>
<dbReference type="Pfam" id="PF13456">
    <property type="entry name" value="RVT_3"/>
    <property type="match status" value="1"/>
</dbReference>
<dbReference type="Gene3D" id="3.30.70.270">
    <property type="match status" value="1"/>
</dbReference>
<dbReference type="PANTHER" id="PTHR33050:SF7">
    <property type="entry name" value="RIBONUCLEASE H"/>
    <property type="match status" value="1"/>
</dbReference>
<dbReference type="CDD" id="cd03714">
    <property type="entry name" value="RT_DIRS1"/>
    <property type="match status" value="1"/>
</dbReference>
<dbReference type="PROSITE" id="PS50878">
    <property type="entry name" value="RT_POL"/>
    <property type="match status" value="1"/>
</dbReference>
<name>A0A6J8AKW9_MYTCO</name>
<dbReference type="InterPro" id="IPR002156">
    <property type="entry name" value="RNaseH_domain"/>
</dbReference>
<dbReference type="InterPro" id="IPR043502">
    <property type="entry name" value="DNA/RNA_pol_sf"/>
</dbReference>
<evidence type="ECO:0000313" key="4">
    <source>
        <dbReference type="Proteomes" id="UP000507470"/>
    </source>
</evidence>
<dbReference type="CDD" id="cd09275">
    <property type="entry name" value="RNase_HI_RT_DIRS1"/>
    <property type="match status" value="1"/>
</dbReference>
<protein>
    <recommendedName>
        <fullName evidence="2">Reverse transcriptase domain-containing protein</fullName>
    </recommendedName>
</protein>
<dbReference type="Gene3D" id="1.10.443.10">
    <property type="entry name" value="Intergrase catalytic core"/>
    <property type="match status" value="1"/>
</dbReference>
<dbReference type="Proteomes" id="UP000507470">
    <property type="component" value="Unassembled WGS sequence"/>
</dbReference>
<feature type="domain" description="Reverse transcriptase" evidence="2">
    <location>
        <begin position="92"/>
        <end position="272"/>
    </location>
</feature>
<dbReference type="PANTHER" id="PTHR33050">
    <property type="entry name" value="REVERSE TRANSCRIPTASE DOMAIN-CONTAINING PROTEIN"/>
    <property type="match status" value="1"/>
</dbReference>
<dbReference type="Gene3D" id="3.10.10.10">
    <property type="entry name" value="HIV Type 1 Reverse Transcriptase, subunit A, domain 1"/>
    <property type="match status" value="1"/>
</dbReference>
<dbReference type="InterPro" id="IPR036397">
    <property type="entry name" value="RNaseH_sf"/>
</dbReference>
<dbReference type="InterPro" id="IPR000477">
    <property type="entry name" value="RT_dom"/>
</dbReference>
<dbReference type="InterPro" id="IPR052055">
    <property type="entry name" value="Hepadnavirus_pol/RT"/>
</dbReference>
<accession>A0A6J8AKW9</accession>
<dbReference type="InterPro" id="IPR011010">
    <property type="entry name" value="DNA_brk_join_enz"/>
</dbReference>